<accession>A0A0C9UAX2</accession>
<dbReference type="Proteomes" id="UP000054279">
    <property type="component" value="Unassembled WGS sequence"/>
</dbReference>
<protein>
    <submittedName>
        <fullName evidence="1">Uncharacterized protein</fullName>
    </submittedName>
</protein>
<sequence>MTDYASQGRTRPINVVDLNDCRTHFSYYTCFSRSSSVDNTVIVSGFNPNIIQGGITGWLRQEFGELECLNEITTLREEGILHPSVTGDRRITIIS</sequence>
<proteinExistence type="predicted"/>
<name>A0A0C9UAX2_SPHS4</name>
<dbReference type="EMBL" id="KN838020">
    <property type="protein sequence ID" value="KIJ22671.1"/>
    <property type="molecule type" value="Genomic_DNA"/>
</dbReference>
<feature type="non-terminal residue" evidence="1">
    <location>
        <position position="95"/>
    </location>
</feature>
<keyword evidence="2" id="KW-1185">Reference proteome</keyword>
<organism evidence="1 2">
    <name type="scientific">Sphaerobolus stellatus (strain SS14)</name>
    <dbReference type="NCBI Taxonomy" id="990650"/>
    <lineage>
        <taxon>Eukaryota</taxon>
        <taxon>Fungi</taxon>
        <taxon>Dikarya</taxon>
        <taxon>Basidiomycota</taxon>
        <taxon>Agaricomycotina</taxon>
        <taxon>Agaricomycetes</taxon>
        <taxon>Phallomycetidae</taxon>
        <taxon>Geastrales</taxon>
        <taxon>Sphaerobolaceae</taxon>
        <taxon>Sphaerobolus</taxon>
    </lineage>
</organism>
<dbReference type="AlphaFoldDB" id="A0A0C9UAX2"/>
<evidence type="ECO:0000313" key="2">
    <source>
        <dbReference type="Proteomes" id="UP000054279"/>
    </source>
</evidence>
<gene>
    <name evidence="1" type="ORF">M422DRAFT_80917</name>
</gene>
<reference evidence="1 2" key="1">
    <citation type="submission" date="2014-06" db="EMBL/GenBank/DDBJ databases">
        <title>Evolutionary Origins and Diversification of the Mycorrhizal Mutualists.</title>
        <authorList>
            <consortium name="DOE Joint Genome Institute"/>
            <consortium name="Mycorrhizal Genomics Consortium"/>
            <person name="Kohler A."/>
            <person name="Kuo A."/>
            <person name="Nagy L.G."/>
            <person name="Floudas D."/>
            <person name="Copeland A."/>
            <person name="Barry K.W."/>
            <person name="Cichocki N."/>
            <person name="Veneault-Fourrey C."/>
            <person name="LaButti K."/>
            <person name="Lindquist E.A."/>
            <person name="Lipzen A."/>
            <person name="Lundell T."/>
            <person name="Morin E."/>
            <person name="Murat C."/>
            <person name="Riley R."/>
            <person name="Ohm R."/>
            <person name="Sun H."/>
            <person name="Tunlid A."/>
            <person name="Henrissat B."/>
            <person name="Grigoriev I.V."/>
            <person name="Hibbett D.S."/>
            <person name="Martin F."/>
        </authorList>
    </citation>
    <scope>NUCLEOTIDE SEQUENCE [LARGE SCALE GENOMIC DNA]</scope>
    <source>
        <strain evidence="1 2">SS14</strain>
    </source>
</reference>
<dbReference type="OrthoDB" id="3247165at2759"/>
<evidence type="ECO:0000313" key="1">
    <source>
        <dbReference type="EMBL" id="KIJ22671.1"/>
    </source>
</evidence>
<dbReference type="HOGENOM" id="CLU_001324_10_0_1"/>